<evidence type="ECO:0000313" key="2">
    <source>
        <dbReference type="EMBL" id="CAL1354460.1"/>
    </source>
</evidence>
<sequence length="131" mass="13824">MAGGNVVAAVSQSDSSTDSDTASSDTKLSIDTRNSSGSFGLSSKELNKLKFLLISVSSSPSPSPPASPSLNHHAFSVAQHIPHFPNCVGKYILSSHLEHHTNGLVGIWILDTRASDHIACNLDLFIESNPV</sequence>
<dbReference type="Proteomes" id="UP001497516">
    <property type="component" value="Chromosome 1"/>
</dbReference>
<proteinExistence type="predicted"/>
<evidence type="ECO:0000313" key="3">
    <source>
        <dbReference type="Proteomes" id="UP001497516"/>
    </source>
</evidence>
<feature type="compositionally biased region" description="Low complexity" evidence="1">
    <location>
        <begin position="1"/>
        <end position="26"/>
    </location>
</feature>
<feature type="compositionally biased region" description="Polar residues" evidence="1">
    <location>
        <begin position="27"/>
        <end position="41"/>
    </location>
</feature>
<protein>
    <submittedName>
        <fullName evidence="2">Uncharacterized protein</fullName>
    </submittedName>
</protein>
<dbReference type="EMBL" id="OZ034813">
    <property type="protein sequence ID" value="CAL1354460.1"/>
    <property type="molecule type" value="Genomic_DNA"/>
</dbReference>
<gene>
    <name evidence="2" type="ORF">LTRI10_LOCUS2269</name>
</gene>
<feature type="region of interest" description="Disordered" evidence="1">
    <location>
        <begin position="1"/>
        <end position="41"/>
    </location>
</feature>
<organism evidence="2 3">
    <name type="scientific">Linum trigynum</name>
    <dbReference type="NCBI Taxonomy" id="586398"/>
    <lineage>
        <taxon>Eukaryota</taxon>
        <taxon>Viridiplantae</taxon>
        <taxon>Streptophyta</taxon>
        <taxon>Embryophyta</taxon>
        <taxon>Tracheophyta</taxon>
        <taxon>Spermatophyta</taxon>
        <taxon>Magnoliopsida</taxon>
        <taxon>eudicotyledons</taxon>
        <taxon>Gunneridae</taxon>
        <taxon>Pentapetalae</taxon>
        <taxon>rosids</taxon>
        <taxon>fabids</taxon>
        <taxon>Malpighiales</taxon>
        <taxon>Linaceae</taxon>
        <taxon>Linum</taxon>
    </lineage>
</organism>
<dbReference type="AlphaFoldDB" id="A0AAV2CDA3"/>
<name>A0AAV2CDA3_9ROSI</name>
<keyword evidence="3" id="KW-1185">Reference proteome</keyword>
<evidence type="ECO:0000256" key="1">
    <source>
        <dbReference type="SAM" id="MobiDB-lite"/>
    </source>
</evidence>
<reference evidence="2 3" key="1">
    <citation type="submission" date="2024-04" db="EMBL/GenBank/DDBJ databases">
        <authorList>
            <person name="Fracassetti M."/>
        </authorList>
    </citation>
    <scope>NUCLEOTIDE SEQUENCE [LARGE SCALE GENOMIC DNA]</scope>
</reference>
<accession>A0AAV2CDA3</accession>